<evidence type="ECO:0000313" key="2">
    <source>
        <dbReference type="Proteomes" id="UP001162501"/>
    </source>
</evidence>
<protein>
    <submittedName>
        <fullName evidence="1">Uncharacterized protein</fullName>
    </submittedName>
</protein>
<accession>A0ACB0DZL9</accession>
<sequence>MTMTWSSPWCGFHLIWTLSQHTQSDEAVGPRRYAADRKPGDTRTGGDRAVRCGARLHPGWGPCEVDGCPAGSHRLSRGQGRPRAQAAGSAPREGGALGPRSWRQARAGLAARSGADVPHKLIFPGLRLKKKTLSVPTRFKASIS</sequence>
<organism evidence="1 2">
    <name type="scientific">Rangifer tarandus platyrhynchus</name>
    <name type="common">Svalbard reindeer</name>
    <dbReference type="NCBI Taxonomy" id="3082113"/>
    <lineage>
        <taxon>Eukaryota</taxon>
        <taxon>Metazoa</taxon>
        <taxon>Chordata</taxon>
        <taxon>Craniata</taxon>
        <taxon>Vertebrata</taxon>
        <taxon>Euteleostomi</taxon>
        <taxon>Mammalia</taxon>
        <taxon>Eutheria</taxon>
        <taxon>Laurasiatheria</taxon>
        <taxon>Artiodactyla</taxon>
        <taxon>Ruminantia</taxon>
        <taxon>Pecora</taxon>
        <taxon>Cervidae</taxon>
        <taxon>Odocoileinae</taxon>
        <taxon>Rangifer</taxon>
    </lineage>
</organism>
<name>A0ACB0DZL9_RANTA</name>
<proteinExistence type="predicted"/>
<dbReference type="EMBL" id="OX596097">
    <property type="protein sequence ID" value="CAI9693639.1"/>
    <property type="molecule type" value="Genomic_DNA"/>
</dbReference>
<dbReference type="Proteomes" id="UP001162501">
    <property type="component" value="Chromosome 13"/>
</dbReference>
<gene>
    <name evidence="1" type="ORF">MRATA1EN3_LOCUS4852</name>
</gene>
<evidence type="ECO:0000313" key="1">
    <source>
        <dbReference type="EMBL" id="CAI9693639.1"/>
    </source>
</evidence>
<reference evidence="1" key="1">
    <citation type="submission" date="2023-05" db="EMBL/GenBank/DDBJ databases">
        <authorList>
            <consortium name="ELIXIR-Norway"/>
        </authorList>
    </citation>
    <scope>NUCLEOTIDE SEQUENCE</scope>
</reference>